<dbReference type="GO" id="GO:0003824">
    <property type="term" value="F:catalytic activity"/>
    <property type="evidence" value="ECO:0007669"/>
    <property type="project" value="InterPro"/>
</dbReference>
<evidence type="ECO:0008006" key="3">
    <source>
        <dbReference type="Google" id="ProtNLM"/>
    </source>
</evidence>
<gene>
    <name evidence="1" type="ORF">IM811_003199</name>
</gene>
<dbReference type="Gene3D" id="3.40.50.1580">
    <property type="entry name" value="Nucleoside phosphorylase domain"/>
    <property type="match status" value="1"/>
</dbReference>
<dbReference type="SUPFAM" id="SSF53167">
    <property type="entry name" value="Purine and uridine phosphorylases"/>
    <property type="match status" value="1"/>
</dbReference>
<name>A0A8H7KA94_BIOOC</name>
<dbReference type="GO" id="GO:0009116">
    <property type="term" value="P:nucleoside metabolic process"/>
    <property type="evidence" value="ECO:0007669"/>
    <property type="project" value="InterPro"/>
</dbReference>
<proteinExistence type="predicted"/>
<dbReference type="PANTHER" id="PTHR46082:SF11">
    <property type="entry name" value="AAA+ ATPASE DOMAIN-CONTAINING PROTEIN-RELATED"/>
    <property type="match status" value="1"/>
</dbReference>
<organism evidence="1 2">
    <name type="scientific">Bionectria ochroleuca</name>
    <name type="common">Gliocladium roseum</name>
    <dbReference type="NCBI Taxonomy" id="29856"/>
    <lineage>
        <taxon>Eukaryota</taxon>
        <taxon>Fungi</taxon>
        <taxon>Dikarya</taxon>
        <taxon>Ascomycota</taxon>
        <taxon>Pezizomycotina</taxon>
        <taxon>Sordariomycetes</taxon>
        <taxon>Hypocreomycetidae</taxon>
        <taxon>Hypocreales</taxon>
        <taxon>Bionectriaceae</taxon>
        <taxon>Clonostachys</taxon>
    </lineage>
</organism>
<comment type="caution">
    <text evidence="1">The sequence shown here is derived from an EMBL/GenBank/DDBJ whole genome shotgun (WGS) entry which is preliminary data.</text>
</comment>
<accession>A0A8H7KA94</accession>
<dbReference type="PANTHER" id="PTHR46082">
    <property type="entry name" value="ATP/GTP-BINDING PROTEIN-RELATED"/>
    <property type="match status" value="1"/>
</dbReference>
<dbReference type="EMBL" id="JADCTT010000011">
    <property type="protein sequence ID" value="KAF9746294.1"/>
    <property type="molecule type" value="Genomic_DNA"/>
</dbReference>
<protein>
    <recommendedName>
        <fullName evidence="3">Nucleoside phosphorylase domain-containing protein</fullName>
    </recommendedName>
</protein>
<dbReference type="InterPro" id="IPR035994">
    <property type="entry name" value="Nucleoside_phosphorylase_sf"/>
</dbReference>
<reference evidence="1" key="1">
    <citation type="submission" date="2020-10" db="EMBL/GenBank/DDBJ databases">
        <title>High-Quality Genome Resource of Clonostachys rosea strain S41 by Oxford Nanopore Long-Read Sequencing.</title>
        <authorList>
            <person name="Wang H."/>
        </authorList>
    </citation>
    <scope>NUCLEOTIDE SEQUENCE</scope>
    <source>
        <strain evidence="1">S41</strain>
    </source>
</reference>
<evidence type="ECO:0000313" key="2">
    <source>
        <dbReference type="Proteomes" id="UP000616885"/>
    </source>
</evidence>
<dbReference type="Proteomes" id="UP000616885">
    <property type="component" value="Unassembled WGS sequence"/>
</dbReference>
<dbReference type="AlphaFoldDB" id="A0A8H7KA94"/>
<sequence length="290" mass="31815">MGKHKVVATCLPDGEYGTNPVAECATNMKRSFPNINFCLLVGIGGGVPSDANDIRLGDVVVSLPKGDLPGVIQYDRGKGNGDVMFERTGALQGPPRALRALTNYLKSTPGGSSDMLLTYVEKIVESESVGGKERFNHPGEELDILFENCCPEGDTNPPRPPQIKHREPRPTNSPVVHYGIIASGNKVIKNAKFRNEWGQKYGVLCFEMEAAGVMNILPTLVIRGICDYCDAQKNKVWQEYAAATAAAYTRHLLIHLPCHEPDNRILWKRMNSDLSDAQTEGRPKKSIKIA</sequence>
<dbReference type="InterPro" id="IPR053137">
    <property type="entry name" value="NLR-like"/>
</dbReference>
<evidence type="ECO:0000313" key="1">
    <source>
        <dbReference type="EMBL" id="KAF9746294.1"/>
    </source>
</evidence>